<evidence type="ECO:0000256" key="7">
    <source>
        <dbReference type="HAMAP-Rule" id="MF_00168"/>
    </source>
</evidence>
<proteinExistence type="inferred from homology"/>
<dbReference type="InterPro" id="IPR004803">
    <property type="entry name" value="TGT"/>
</dbReference>
<dbReference type="GO" id="GO:0008616">
    <property type="term" value="P:tRNA queuosine(34) biosynthetic process"/>
    <property type="evidence" value="ECO:0007669"/>
    <property type="project" value="UniProtKB-UniRule"/>
</dbReference>
<dbReference type="NCBIfam" id="TIGR00430">
    <property type="entry name" value="Q_tRNA_tgt"/>
    <property type="match status" value="1"/>
</dbReference>
<dbReference type="InterPro" id="IPR002616">
    <property type="entry name" value="tRNA_ribo_trans-like"/>
</dbReference>
<organism evidence="9 10">
    <name type="scientific">Humisphaera borealis</name>
    <dbReference type="NCBI Taxonomy" id="2807512"/>
    <lineage>
        <taxon>Bacteria</taxon>
        <taxon>Pseudomonadati</taxon>
        <taxon>Planctomycetota</taxon>
        <taxon>Phycisphaerae</taxon>
        <taxon>Tepidisphaerales</taxon>
        <taxon>Tepidisphaeraceae</taxon>
        <taxon>Humisphaera</taxon>
    </lineage>
</organism>
<evidence type="ECO:0000256" key="6">
    <source>
        <dbReference type="ARBA" id="ARBA00050112"/>
    </source>
</evidence>
<dbReference type="GO" id="GO:0005829">
    <property type="term" value="C:cytosol"/>
    <property type="evidence" value="ECO:0007669"/>
    <property type="project" value="TreeGrafter"/>
</dbReference>
<feature type="binding site" evidence="7">
    <location>
        <position position="223"/>
    </location>
    <ligand>
        <name>substrate</name>
    </ligand>
</feature>
<feature type="active site" description="Nucleophile" evidence="7">
    <location>
        <position position="273"/>
    </location>
</feature>
<dbReference type="InterPro" id="IPR036511">
    <property type="entry name" value="TGT-like_sf"/>
</dbReference>
<comment type="similarity">
    <text evidence="7">Belongs to the queuine tRNA-ribosyltransferase family.</text>
</comment>
<dbReference type="KEGG" id="hbs:IPV69_10410"/>
<evidence type="ECO:0000259" key="8">
    <source>
        <dbReference type="Pfam" id="PF01702"/>
    </source>
</evidence>
<feature type="domain" description="tRNA-guanine(15) transglycosylase-like" evidence="8">
    <location>
        <begin position="21"/>
        <end position="369"/>
    </location>
</feature>
<accession>A0A7M2X1U9</accession>
<dbReference type="EMBL" id="CP063458">
    <property type="protein sequence ID" value="QOV91737.1"/>
    <property type="molecule type" value="Genomic_DNA"/>
</dbReference>
<evidence type="ECO:0000313" key="9">
    <source>
        <dbReference type="EMBL" id="QOV91737.1"/>
    </source>
</evidence>
<comment type="cofactor">
    <cofactor evidence="7">
        <name>Zn(2+)</name>
        <dbReference type="ChEBI" id="CHEBI:29105"/>
    </cofactor>
    <text evidence="7">Binds 1 zinc ion per subunit.</text>
</comment>
<feature type="region of interest" description="RNA binding" evidence="7">
    <location>
        <begin position="254"/>
        <end position="260"/>
    </location>
</feature>
<comment type="catalytic activity">
    <reaction evidence="6 7">
        <text>7-aminomethyl-7-carbaguanine + guanosine(34) in tRNA = 7-aminomethyl-7-carbaguanosine(34) in tRNA + guanine</text>
        <dbReference type="Rhea" id="RHEA:24104"/>
        <dbReference type="Rhea" id="RHEA-COMP:10341"/>
        <dbReference type="Rhea" id="RHEA-COMP:10342"/>
        <dbReference type="ChEBI" id="CHEBI:16235"/>
        <dbReference type="ChEBI" id="CHEBI:58703"/>
        <dbReference type="ChEBI" id="CHEBI:74269"/>
        <dbReference type="ChEBI" id="CHEBI:82833"/>
        <dbReference type="EC" id="2.4.2.29"/>
    </reaction>
</comment>
<dbReference type="Pfam" id="PF01702">
    <property type="entry name" value="TGT"/>
    <property type="match status" value="1"/>
</dbReference>
<dbReference type="GO" id="GO:0008479">
    <property type="term" value="F:tRNA-guanosine(34) queuine transglycosylase activity"/>
    <property type="evidence" value="ECO:0007669"/>
    <property type="project" value="UniProtKB-UniRule"/>
</dbReference>
<evidence type="ECO:0000256" key="4">
    <source>
        <dbReference type="ARBA" id="ARBA00022694"/>
    </source>
</evidence>
<dbReference type="FunFam" id="3.20.20.105:FF:000001">
    <property type="entry name" value="Queuine tRNA-ribosyltransferase"/>
    <property type="match status" value="1"/>
</dbReference>
<dbReference type="InterPro" id="IPR050076">
    <property type="entry name" value="ArchSynthase1/Queuine_TRR"/>
</dbReference>
<feature type="active site" description="Proton acceptor" evidence="7">
    <location>
        <position position="99"/>
    </location>
</feature>
<feature type="binding site" evidence="7">
    <location>
        <position position="316"/>
    </location>
    <ligand>
        <name>Zn(2+)</name>
        <dbReference type="ChEBI" id="CHEBI:29105"/>
    </ligand>
</feature>
<keyword evidence="10" id="KW-1185">Reference proteome</keyword>
<keyword evidence="5 7" id="KW-0671">Queuosine biosynthesis</keyword>
<dbReference type="SUPFAM" id="SSF51713">
    <property type="entry name" value="tRNA-guanine transglycosylase"/>
    <property type="match status" value="1"/>
</dbReference>
<dbReference type="NCBIfam" id="TIGR00449">
    <property type="entry name" value="tgt_general"/>
    <property type="match status" value="1"/>
</dbReference>
<dbReference type="EC" id="2.4.2.29" evidence="7"/>
<comment type="pathway">
    <text evidence="1 7">tRNA modification; tRNA-queuosine biosynthesis.</text>
</comment>
<dbReference type="Proteomes" id="UP000593765">
    <property type="component" value="Chromosome"/>
</dbReference>
<keyword evidence="4 7" id="KW-0819">tRNA processing</keyword>
<comment type="function">
    <text evidence="7">Catalyzes the base-exchange of a guanine (G) residue with the queuine precursor 7-aminomethyl-7-deazaguanine (PreQ1) at position 34 (anticodon wobble position) in tRNAs with GU(N) anticodons (tRNA-Asp, -Asn, -His and -Tyr). Catalysis occurs through a double-displacement mechanism. The nucleophile active site attacks the C1' of nucleotide 34 to detach the guanine base from the RNA, forming a covalent enzyme-RNA intermediate. The proton acceptor active site deprotonates the incoming PreQ1, allowing a nucleophilic attack on the C1' of the ribose to form the product. After dissociation, two additional enzymatic reactions on the tRNA convert PreQ1 to queuine (Q), resulting in the hypermodified nucleoside queuosine (7-(((4,5-cis-dihydroxy-2-cyclopenten-1-yl)amino)methyl)-7-deazaguanosine).</text>
</comment>
<dbReference type="UniPathway" id="UPA00392"/>
<keyword evidence="7" id="KW-0479">Metal-binding</keyword>
<evidence type="ECO:0000256" key="5">
    <source>
        <dbReference type="ARBA" id="ARBA00022785"/>
    </source>
</evidence>
<reference evidence="9 10" key="1">
    <citation type="submission" date="2020-10" db="EMBL/GenBank/DDBJ databases">
        <title>Wide distribution of Phycisphaera-like planctomycetes from WD2101 soil group in peatlands and genome analysis of the first cultivated representative.</title>
        <authorList>
            <person name="Dedysh S.N."/>
            <person name="Beletsky A.V."/>
            <person name="Ivanova A."/>
            <person name="Kulichevskaya I.S."/>
            <person name="Suzina N.E."/>
            <person name="Philippov D.A."/>
            <person name="Rakitin A.L."/>
            <person name="Mardanov A.V."/>
            <person name="Ravin N.V."/>
        </authorList>
    </citation>
    <scope>NUCLEOTIDE SEQUENCE [LARGE SCALE GENOMIC DNA]</scope>
    <source>
        <strain evidence="9 10">M1803</strain>
    </source>
</reference>
<feature type="binding site" evidence="7">
    <location>
        <position position="342"/>
    </location>
    <ligand>
        <name>Zn(2+)</name>
        <dbReference type="ChEBI" id="CHEBI:29105"/>
    </ligand>
</feature>
<gene>
    <name evidence="7 9" type="primary">tgt</name>
    <name evidence="9" type="ORF">IPV69_10410</name>
</gene>
<name>A0A7M2X1U9_9BACT</name>
<feature type="binding site" evidence="7">
    <location>
        <position position="196"/>
    </location>
    <ligand>
        <name>substrate</name>
    </ligand>
</feature>
<feature type="binding site" evidence="7">
    <location>
        <begin position="99"/>
        <end position="103"/>
    </location>
    <ligand>
        <name>substrate</name>
    </ligand>
</feature>
<feature type="binding site" evidence="7">
    <location>
        <position position="313"/>
    </location>
    <ligand>
        <name>Zn(2+)</name>
        <dbReference type="ChEBI" id="CHEBI:29105"/>
    </ligand>
</feature>
<dbReference type="HAMAP" id="MF_00168">
    <property type="entry name" value="Q_tRNA_Tgt"/>
    <property type="match status" value="1"/>
</dbReference>
<dbReference type="Gene3D" id="3.20.20.105">
    <property type="entry name" value="Queuine tRNA-ribosyltransferase-like"/>
    <property type="match status" value="1"/>
</dbReference>
<protein>
    <recommendedName>
        <fullName evidence="7">Queuine tRNA-ribosyltransferase</fullName>
        <ecNumber evidence="7">2.4.2.29</ecNumber>
    </recommendedName>
    <alternativeName>
        <fullName evidence="7">Guanine insertion enzyme</fullName>
    </alternativeName>
    <alternativeName>
        <fullName evidence="7">tRNA-guanine transglycosylase</fullName>
    </alternativeName>
</protein>
<dbReference type="RefSeq" id="WP_206295050.1">
    <property type="nucleotide sequence ID" value="NZ_CP063458.1"/>
</dbReference>
<evidence type="ECO:0000256" key="3">
    <source>
        <dbReference type="ARBA" id="ARBA00022679"/>
    </source>
</evidence>
<feature type="binding site" evidence="7">
    <location>
        <position position="311"/>
    </location>
    <ligand>
        <name>Zn(2+)</name>
        <dbReference type="ChEBI" id="CHEBI:29105"/>
    </ligand>
</feature>
<comment type="subunit">
    <text evidence="7">Homodimer. Within each dimer, one monomer is responsible for RNA recognition and catalysis, while the other monomer binds to the replacement base PreQ1.</text>
</comment>
<evidence type="ECO:0000256" key="2">
    <source>
        <dbReference type="ARBA" id="ARBA00022676"/>
    </source>
</evidence>
<dbReference type="PANTHER" id="PTHR46499">
    <property type="entry name" value="QUEUINE TRNA-RIBOSYLTRANSFERASE"/>
    <property type="match status" value="1"/>
</dbReference>
<evidence type="ECO:0000256" key="1">
    <source>
        <dbReference type="ARBA" id="ARBA00004691"/>
    </source>
</evidence>
<dbReference type="GO" id="GO:0046872">
    <property type="term" value="F:metal ion binding"/>
    <property type="evidence" value="ECO:0007669"/>
    <property type="project" value="UniProtKB-KW"/>
</dbReference>
<keyword evidence="2 7" id="KW-0328">Glycosyltransferase</keyword>
<sequence>MTPVSDVPVRYQLIRKDTLSGARLGRVTTPNGAFDTPAFMPVGTQGTIKGLLPDHVAATGSQCILANTYHLMLRPGEKTVAALGDLHRFMAWPGPILTDSGGFQVFSLADINKVTDEMVVFKSHIDGAMVELTPKRSIHVQNDLGADIIMAFDECPPGDAPWEVQRRAVDRTLRWAEKCKVAHQRPTEQGLFGIVQGGVNEDLRGECAQKLIEMDFPGYAVGGLAVGEGFDAMKKVLGFVTPMLPENKPRYLMGVGFPRDIVTAVLTGIDMFDCTIPTRNGRNAYAFTAAGAIRIRNSRFTKDTGPIEEGCDCYACRTFTRGAIRHYFFAGEMLGPMLVSLHNIRFYQRLMADLRQSLADGTFTRFVENDPRCRLGPAAPAEDV</sequence>
<dbReference type="AlphaFoldDB" id="A0A7M2X1U9"/>
<feature type="binding site" evidence="7">
    <location>
        <position position="153"/>
    </location>
    <ligand>
        <name>substrate</name>
    </ligand>
</feature>
<evidence type="ECO:0000313" key="10">
    <source>
        <dbReference type="Proteomes" id="UP000593765"/>
    </source>
</evidence>
<keyword evidence="3 7" id="KW-0808">Transferase</keyword>
<keyword evidence="7" id="KW-0862">Zinc</keyword>
<dbReference type="PANTHER" id="PTHR46499:SF1">
    <property type="entry name" value="QUEUINE TRNA-RIBOSYLTRANSFERASE"/>
    <property type="match status" value="1"/>
</dbReference>
<feature type="region of interest" description="RNA binding; important for wobble base 34 recognition" evidence="7">
    <location>
        <begin position="278"/>
        <end position="282"/>
    </location>
</feature>